<keyword evidence="2" id="KW-1185">Reference proteome</keyword>
<organism evidence="1 2">
    <name type="scientific">Pseudorhodoferax soli</name>
    <dbReference type="NCBI Taxonomy" id="545864"/>
    <lineage>
        <taxon>Bacteria</taxon>
        <taxon>Pseudomonadati</taxon>
        <taxon>Pseudomonadota</taxon>
        <taxon>Betaproteobacteria</taxon>
        <taxon>Burkholderiales</taxon>
        <taxon>Comamonadaceae</taxon>
    </lineage>
</organism>
<name>A0A368XNT5_9BURK</name>
<dbReference type="RefSeq" id="WP_147282912.1">
    <property type="nucleotide sequence ID" value="NZ_QPJK01000006.1"/>
</dbReference>
<accession>A0A368XNT5</accession>
<proteinExistence type="predicted"/>
<sequence length="305" mass="34417">MTKHTIEDQAATKELLRQLDADTTWLRHRGRAAELDRRLLQGATEDELSEVRVSWRGHVTHLRKEHRLVVVETSPSFWKITGSDEDLASILPPAEGPIDELAGDLDYEDQESGHPAHSTLEPGSYQLRIYETARALSVLATSGLLGSELLKASVGMLIRQASESNHWHNCTHYRSRRAAELIRRHKAINPGSLSTAAKYQAFCRANLRHEHVVPNSVIYRLLKTSEDHSVDAIVRTLSIYCIRATIALDEDVKLSRAGLSSSMPNGFFNESARELFKNPLARYIVTELESELDRRPEGKLWHEVS</sequence>
<protein>
    <submittedName>
        <fullName evidence="1">Uncharacterized protein</fullName>
    </submittedName>
</protein>
<comment type="caution">
    <text evidence="1">The sequence shown here is derived from an EMBL/GenBank/DDBJ whole genome shotgun (WGS) entry which is preliminary data.</text>
</comment>
<dbReference type="EMBL" id="QPJK01000006">
    <property type="protein sequence ID" value="RCW69219.1"/>
    <property type="molecule type" value="Genomic_DNA"/>
</dbReference>
<reference evidence="1 2" key="1">
    <citation type="submission" date="2018-07" db="EMBL/GenBank/DDBJ databases">
        <title>Genomic Encyclopedia of Type Strains, Phase IV (KMG-IV): sequencing the most valuable type-strain genomes for metagenomic binning, comparative biology and taxonomic classification.</title>
        <authorList>
            <person name="Goeker M."/>
        </authorList>
    </citation>
    <scope>NUCLEOTIDE SEQUENCE [LARGE SCALE GENOMIC DNA]</scope>
    <source>
        <strain evidence="1 2">DSM 21634</strain>
    </source>
</reference>
<dbReference type="Proteomes" id="UP000252884">
    <property type="component" value="Unassembled WGS sequence"/>
</dbReference>
<dbReference type="OrthoDB" id="8955285at2"/>
<evidence type="ECO:0000313" key="1">
    <source>
        <dbReference type="EMBL" id="RCW69219.1"/>
    </source>
</evidence>
<evidence type="ECO:0000313" key="2">
    <source>
        <dbReference type="Proteomes" id="UP000252884"/>
    </source>
</evidence>
<gene>
    <name evidence="1" type="ORF">DES41_10690</name>
</gene>
<dbReference type="AlphaFoldDB" id="A0A368XNT5"/>